<comment type="caution">
    <text evidence="3">The sequence shown here is derived from an EMBL/GenBank/DDBJ whole genome shotgun (WGS) entry which is preliminary data.</text>
</comment>
<dbReference type="Pfam" id="PF22725">
    <property type="entry name" value="GFO_IDH_MocA_C3"/>
    <property type="match status" value="1"/>
</dbReference>
<dbReference type="InterPro" id="IPR000683">
    <property type="entry name" value="Gfo/Idh/MocA-like_OxRdtase_N"/>
</dbReference>
<evidence type="ECO:0000313" key="3">
    <source>
        <dbReference type="EMBL" id="RDI29413.1"/>
    </source>
</evidence>
<proteinExistence type="predicted"/>
<dbReference type="InterPro" id="IPR051317">
    <property type="entry name" value="Gfo/Idh/MocA_oxidoreduct"/>
</dbReference>
<accession>A0A370FQ56</accession>
<dbReference type="EMBL" id="QQAV01000001">
    <property type="protein sequence ID" value="RDI29413.1"/>
    <property type="molecule type" value="Genomic_DNA"/>
</dbReference>
<dbReference type="Pfam" id="PF01408">
    <property type="entry name" value="GFO_IDH_MocA"/>
    <property type="match status" value="1"/>
</dbReference>
<dbReference type="PANTHER" id="PTHR43708">
    <property type="entry name" value="CONSERVED EXPRESSED OXIDOREDUCTASE (EUROFUNG)"/>
    <property type="match status" value="1"/>
</dbReference>
<dbReference type="InterPro" id="IPR036291">
    <property type="entry name" value="NAD(P)-bd_dom_sf"/>
</dbReference>
<feature type="domain" description="Gfo/Idh/MocA-like oxidoreductase N-terminal" evidence="1">
    <location>
        <begin position="24"/>
        <end position="156"/>
    </location>
</feature>
<dbReference type="GO" id="GO:0000166">
    <property type="term" value="F:nucleotide binding"/>
    <property type="evidence" value="ECO:0007669"/>
    <property type="project" value="InterPro"/>
</dbReference>
<dbReference type="AlphaFoldDB" id="A0A370FQ56"/>
<dbReference type="STRING" id="433924.NS331_02630"/>
<name>A0A370FQ56_9BURK</name>
<dbReference type="Proteomes" id="UP000255265">
    <property type="component" value="Unassembled WGS sequence"/>
</dbReference>
<evidence type="ECO:0000313" key="4">
    <source>
        <dbReference type="Proteomes" id="UP000255265"/>
    </source>
</evidence>
<dbReference type="PANTHER" id="PTHR43708:SF3">
    <property type="entry name" value="OXIDOREDUCTASE"/>
    <property type="match status" value="1"/>
</dbReference>
<gene>
    <name evidence="3" type="ORF">DFR41_1011169</name>
</gene>
<sequence>MSEHSEAGPASVDTAGAPKATRKLRYAMVGGGQGAFIGAVHRQALALDSQAELVAGALSSTPERAQASGRELGLADARNHADWQSLLDDELRRSADERIDFVTIVTPNHLHHSVARAFAEAGIHVVCDKPLVHTSEQAQDLVNTVARSGSVFGVTYNYSGYPMVREARDLVAAGAIGEVRKVVVDYHQGWLATRLEGGDNKQAGWRTDPARSGAAGALGDIGSHAENLVATVTGLELESLCADLSALVPGRRLDDDASLLLRFKGGARGVLVASQIAVGCENDLRLRVFGTTGTLDWRQEQPELLVHAPLDGPRRLLTRGSPWLGASACLATRLPAGHPEGFIEAFANVYLGVIAHIRALQQGVTPDPLRADYPTLADGARGVRFIEKAVESAASAQKWTAF</sequence>
<evidence type="ECO:0000259" key="2">
    <source>
        <dbReference type="Pfam" id="PF22725"/>
    </source>
</evidence>
<dbReference type="InterPro" id="IPR055170">
    <property type="entry name" value="GFO_IDH_MocA-like_dom"/>
</dbReference>
<dbReference type="Gene3D" id="3.30.360.10">
    <property type="entry name" value="Dihydrodipicolinate Reductase, domain 2"/>
    <property type="match status" value="1"/>
</dbReference>
<dbReference type="Gene3D" id="3.40.50.720">
    <property type="entry name" value="NAD(P)-binding Rossmann-like Domain"/>
    <property type="match status" value="1"/>
</dbReference>
<evidence type="ECO:0000259" key="1">
    <source>
        <dbReference type="Pfam" id="PF01408"/>
    </source>
</evidence>
<dbReference type="SUPFAM" id="SSF55347">
    <property type="entry name" value="Glyceraldehyde-3-phosphate dehydrogenase-like, C-terminal domain"/>
    <property type="match status" value="1"/>
</dbReference>
<keyword evidence="4" id="KW-1185">Reference proteome</keyword>
<reference evidence="3 4" key="1">
    <citation type="submission" date="2018-07" db="EMBL/GenBank/DDBJ databases">
        <title>Genomic Encyclopedia of Type Strains, Phase IV (KMG-IV): sequencing the most valuable type-strain genomes for metagenomic binning, comparative biology and taxonomic classification.</title>
        <authorList>
            <person name="Goeker M."/>
        </authorList>
    </citation>
    <scope>NUCLEOTIDE SEQUENCE [LARGE SCALE GENOMIC DNA]</scope>
    <source>
        <strain evidence="3 4">DSM 21352</strain>
    </source>
</reference>
<organism evidence="3 4">
    <name type="scientific">Pseudacidovorax intermedius</name>
    <dbReference type="NCBI Taxonomy" id="433924"/>
    <lineage>
        <taxon>Bacteria</taxon>
        <taxon>Pseudomonadati</taxon>
        <taxon>Pseudomonadota</taxon>
        <taxon>Betaproteobacteria</taxon>
        <taxon>Burkholderiales</taxon>
        <taxon>Comamonadaceae</taxon>
        <taxon>Pseudacidovorax</taxon>
    </lineage>
</organism>
<feature type="domain" description="GFO/IDH/MocA-like oxidoreductase" evidence="2">
    <location>
        <begin position="164"/>
        <end position="295"/>
    </location>
</feature>
<dbReference type="SUPFAM" id="SSF51735">
    <property type="entry name" value="NAD(P)-binding Rossmann-fold domains"/>
    <property type="match status" value="1"/>
</dbReference>
<protein>
    <submittedName>
        <fullName evidence="3">Putative dehydrogenase</fullName>
    </submittedName>
</protein>